<dbReference type="Pfam" id="PF00375">
    <property type="entry name" value="SDF"/>
    <property type="match status" value="1"/>
</dbReference>
<feature type="transmembrane region" description="Helical" evidence="9">
    <location>
        <begin position="187"/>
        <end position="208"/>
    </location>
</feature>
<evidence type="ECO:0000256" key="8">
    <source>
        <dbReference type="ARBA" id="ARBA00023180"/>
    </source>
</evidence>
<evidence type="ECO:0000256" key="2">
    <source>
        <dbReference type="ARBA" id="ARBA00022448"/>
    </source>
</evidence>
<dbReference type="InterPro" id="IPR036458">
    <property type="entry name" value="Na:dicarbo_symporter_sf"/>
</dbReference>
<dbReference type="GO" id="GO:0015293">
    <property type="term" value="F:symporter activity"/>
    <property type="evidence" value="ECO:0007669"/>
    <property type="project" value="UniProtKB-KW"/>
</dbReference>
<evidence type="ECO:0000313" key="11">
    <source>
        <dbReference type="Proteomes" id="UP000179266"/>
    </source>
</evidence>
<feature type="transmembrane region" description="Helical" evidence="9">
    <location>
        <begin position="228"/>
        <end position="249"/>
    </location>
</feature>
<sequence>MDSVSLQKKHQKYIMFGILTGIIAGVFLGWYFPRYALKIRFFGDLFLNSLRMIIIPLIVASMIMGVARLGDIRKIGKAGGKTIFYYMVTTGIAVLIGIILVNIIQPGKGFTTAGMEIPDKIKGKTFSFIDVILGFIPPNIFEAMAKGEVLPLIIVSLVFGGVLTTLGESGKTVISFFDGINEAVMKMVMLIMYFAPIGIFSLIAAKLASVGGGKEFTMELMKLGKYSFTVILGLLIHGGVVLVLILFVAGKRDPWQYIKNMVEALTTAFSTASSSATLPITMECVQEKNNVSPKAASMVLPLGATINMDGTALYESVAAIFIAQAYGYDLTLSHQVIIFFTATLAAVGAAGIPEAGLVTMVIVLQSVHLPLEGVALILSIDWFLDRCRTTVNVWGDAVGAAVIDQWEFKEVKI</sequence>
<dbReference type="Gene3D" id="1.10.3860.10">
    <property type="entry name" value="Sodium:dicarboxylate symporter"/>
    <property type="match status" value="1"/>
</dbReference>
<evidence type="ECO:0000256" key="5">
    <source>
        <dbReference type="ARBA" id="ARBA00022847"/>
    </source>
</evidence>
<feature type="transmembrane region" description="Helical" evidence="9">
    <location>
        <begin position="83"/>
        <end position="104"/>
    </location>
</feature>
<keyword evidence="2" id="KW-0813">Transport</keyword>
<feature type="transmembrane region" description="Helical" evidence="9">
    <location>
        <begin position="52"/>
        <end position="71"/>
    </location>
</feature>
<keyword evidence="5" id="KW-0769">Symport</keyword>
<keyword evidence="4 9" id="KW-0812">Transmembrane</keyword>
<keyword evidence="3" id="KW-1003">Cell membrane</keyword>
<proteinExistence type="predicted"/>
<reference evidence="10 11" key="1">
    <citation type="journal article" date="2016" name="Nat. Commun.">
        <title>Thousands of microbial genomes shed light on interconnected biogeochemical processes in an aquifer system.</title>
        <authorList>
            <person name="Anantharaman K."/>
            <person name="Brown C.T."/>
            <person name="Hug L.A."/>
            <person name="Sharon I."/>
            <person name="Castelle C.J."/>
            <person name="Probst A.J."/>
            <person name="Thomas B.C."/>
            <person name="Singh A."/>
            <person name="Wilkins M.J."/>
            <person name="Karaoz U."/>
            <person name="Brodie E.L."/>
            <person name="Williams K.H."/>
            <person name="Hubbard S.S."/>
            <person name="Banfield J.F."/>
        </authorList>
    </citation>
    <scope>NUCLEOTIDE SEQUENCE [LARGE SCALE GENOMIC DNA]</scope>
</reference>
<keyword evidence="8" id="KW-0325">Glycoprotein</keyword>
<dbReference type="PRINTS" id="PR00173">
    <property type="entry name" value="EDTRNSPORT"/>
</dbReference>
<evidence type="ECO:0000313" key="10">
    <source>
        <dbReference type="EMBL" id="OGL42374.1"/>
    </source>
</evidence>
<gene>
    <name evidence="10" type="ORF">A2161_19000</name>
</gene>
<evidence type="ECO:0000256" key="9">
    <source>
        <dbReference type="SAM" id="Phobius"/>
    </source>
</evidence>
<dbReference type="PANTHER" id="PTHR11958">
    <property type="entry name" value="SODIUM/DICARBOXYLATE SYMPORTER-RELATED"/>
    <property type="match status" value="1"/>
</dbReference>
<dbReference type="InterPro" id="IPR050746">
    <property type="entry name" value="DAACS"/>
</dbReference>
<dbReference type="InterPro" id="IPR018107">
    <property type="entry name" value="Na-dicarboxylate_symporter_CS"/>
</dbReference>
<dbReference type="FunFam" id="1.10.3860.10:FF:000001">
    <property type="entry name" value="C4-dicarboxylate transport protein"/>
    <property type="match status" value="1"/>
</dbReference>
<protein>
    <submittedName>
        <fullName evidence="10">Sodium:dicarboxylate symporter</fullName>
    </submittedName>
</protein>
<name>A0A1F7RN28_9BACT</name>
<dbReference type="InterPro" id="IPR001991">
    <property type="entry name" value="Na-dicarboxylate_symporter"/>
</dbReference>
<comment type="subcellular location">
    <subcellularLocation>
        <location evidence="1">Cell membrane</location>
        <topology evidence="1">Multi-pass membrane protein</topology>
    </subcellularLocation>
</comment>
<dbReference type="AlphaFoldDB" id="A0A1F7RN28"/>
<feature type="transmembrane region" description="Helical" evidence="9">
    <location>
        <begin position="149"/>
        <end position="166"/>
    </location>
</feature>
<dbReference type="SUPFAM" id="SSF118215">
    <property type="entry name" value="Proton glutamate symport protein"/>
    <property type="match status" value="1"/>
</dbReference>
<feature type="transmembrane region" description="Helical" evidence="9">
    <location>
        <begin position="12"/>
        <end position="32"/>
    </location>
</feature>
<evidence type="ECO:0000256" key="6">
    <source>
        <dbReference type="ARBA" id="ARBA00022989"/>
    </source>
</evidence>
<accession>A0A1F7RN28</accession>
<organism evidence="10 11">
    <name type="scientific">Candidatus Schekmanbacteria bacterium RBG_13_48_7</name>
    <dbReference type="NCBI Taxonomy" id="1817878"/>
    <lineage>
        <taxon>Bacteria</taxon>
        <taxon>Candidatus Schekmaniibacteriota</taxon>
    </lineage>
</organism>
<dbReference type="Proteomes" id="UP000179266">
    <property type="component" value="Unassembled WGS sequence"/>
</dbReference>
<dbReference type="PANTHER" id="PTHR11958:SF63">
    <property type="entry name" value="AMINO ACID TRANSPORTER"/>
    <property type="match status" value="1"/>
</dbReference>
<dbReference type="GO" id="GO:1902475">
    <property type="term" value="P:L-alpha-amino acid transmembrane transport"/>
    <property type="evidence" value="ECO:0007669"/>
    <property type="project" value="UniProtKB-ARBA"/>
</dbReference>
<evidence type="ECO:0000256" key="7">
    <source>
        <dbReference type="ARBA" id="ARBA00023136"/>
    </source>
</evidence>
<evidence type="ECO:0000256" key="3">
    <source>
        <dbReference type="ARBA" id="ARBA00022475"/>
    </source>
</evidence>
<dbReference type="GO" id="GO:0006835">
    <property type="term" value="P:dicarboxylic acid transport"/>
    <property type="evidence" value="ECO:0007669"/>
    <property type="project" value="UniProtKB-ARBA"/>
</dbReference>
<dbReference type="EMBL" id="MGDD01000328">
    <property type="protein sequence ID" value="OGL42374.1"/>
    <property type="molecule type" value="Genomic_DNA"/>
</dbReference>
<keyword evidence="7 9" id="KW-0472">Membrane</keyword>
<dbReference type="GO" id="GO:0005886">
    <property type="term" value="C:plasma membrane"/>
    <property type="evidence" value="ECO:0007669"/>
    <property type="project" value="UniProtKB-SubCell"/>
</dbReference>
<comment type="caution">
    <text evidence="10">The sequence shown here is derived from an EMBL/GenBank/DDBJ whole genome shotgun (WGS) entry which is preliminary data.</text>
</comment>
<keyword evidence="6 9" id="KW-1133">Transmembrane helix</keyword>
<evidence type="ECO:0000256" key="1">
    <source>
        <dbReference type="ARBA" id="ARBA00004651"/>
    </source>
</evidence>
<evidence type="ECO:0000256" key="4">
    <source>
        <dbReference type="ARBA" id="ARBA00022692"/>
    </source>
</evidence>
<dbReference type="PROSITE" id="PS00714">
    <property type="entry name" value="NA_DICARBOXYL_SYMP_2"/>
    <property type="match status" value="1"/>
</dbReference>